<dbReference type="EMBL" id="PKHU01000006">
    <property type="protein sequence ID" value="PKZ28856.1"/>
    <property type="molecule type" value="Genomic_DNA"/>
</dbReference>
<keyword evidence="2" id="KW-0378">Hydrolase</keyword>
<dbReference type="AlphaFoldDB" id="A0A2I1N908"/>
<dbReference type="InterPro" id="IPR029069">
    <property type="entry name" value="HotDog_dom_sf"/>
</dbReference>
<comment type="similarity">
    <text evidence="1">Belongs to the 4-hydroxybenzoyl-CoA thioesterase family.</text>
</comment>
<evidence type="ECO:0000259" key="3">
    <source>
        <dbReference type="Pfam" id="PF03061"/>
    </source>
</evidence>
<dbReference type="PROSITE" id="PS01328">
    <property type="entry name" value="4HBCOA_THIOESTERASE"/>
    <property type="match status" value="1"/>
</dbReference>
<dbReference type="Proteomes" id="UP000234639">
    <property type="component" value="Unassembled WGS sequence"/>
</dbReference>
<dbReference type="InterPro" id="IPR050563">
    <property type="entry name" value="4-hydroxybenzoyl-CoA_TE"/>
</dbReference>
<evidence type="ECO:0000256" key="1">
    <source>
        <dbReference type="ARBA" id="ARBA00005953"/>
    </source>
</evidence>
<evidence type="ECO:0000313" key="4">
    <source>
        <dbReference type="EMBL" id="PKZ28856.1"/>
    </source>
</evidence>
<dbReference type="InterPro" id="IPR008272">
    <property type="entry name" value="HB-CoA_thioesterase_AS"/>
</dbReference>
<dbReference type="CDD" id="cd00586">
    <property type="entry name" value="4HBT"/>
    <property type="match status" value="1"/>
</dbReference>
<evidence type="ECO:0000256" key="2">
    <source>
        <dbReference type="ARBA" id="ARBA00022801"/>
    </source>
</evidence>
<gene>
    <name evidence="4" type="ORF">CYJ41_07065</name>
</gene>
<dbReference type="Pfam" id="PF03061">
    <property type="entry name" value="4HBT"/>
    <property type="match status" value="1"/>
</dbReference>
<sequence>MKIRVYYEDTDAGGIVYHTNFIKYCERARSEMVFNSNLDSFTPNRHFVVKNINASYIKPAFLGDILEVISTPNGIKKASLVINQKIYKIASLEKNLDEKELIFEADIKIAYLVDKKPAAMSSKMIKFFKNYK</sequence>
<dbReference type="PIRSF" id="PIRSF003230">
    <property type="entry name" value="YbgC"/>
    <property type="match status" value="1"/>
</dbReference>
<organism evidence="4 5">
    <name type="scientific">Campylobacter ureolyticus</name>
    <dbReference type="NCBI Taxonomy" id="827"/>
    <lineage>
        <taxon>Bacteria</taxon>
        <taxon>Pseudomonadati</taxon>
        <taxon>Campylobacterota</taxon>
        <taxon>Epsilonproteobacteria</taxon>
        <taxon>Campylobacterales</taxon>
        <taxon>Campylobacteraceae</taxon>
        <taxon>Campylobacter</taxon>
    </lineage>
</organism>
<dbReference type="PANTHER" id="PTHR31793">
    <property type="entry name" value="4-HYDROXYBENZOYL-COA THIOESTERASE FAMILY MEMBER"/>
    <property type="match status" value="1"/>
</dbReference>
<proteinExistence type="inferred from homology"/>
<dbReference type="RefSeq" id="WP_101637551.1">
    <property type="nucleotide sequence ID" value="NZ_CACRSK010000001.1"/>
</dbReference>
<evidence type="ECO:0000313" key="5">
    <source>
        <dbReference type="Proteomes" id="UP000234639"/>
    </source>
</evidence>
<dbReference type="NCBIfam" id="TIGR00051">
    <property type="entry name" value="YbgC/FadM family acyl-CoA thioesterase"/>
    <property type="match status" value="1"/>
</dbReference>
<dbReference type="SUPFAM" id="SSF54637">
    <property type="entry name" value="Thioesterase/thiol ester dehydrase-isomerase"/>
    <property type="match status" value="1"/>
</dbReference>
<dbReference type="InterPro" id="IPR006684">
    <property type="entry name" value="YbgC/YbaW"/>
</dbReference>
<protein>
    <submittedName>
        <fullName evidence="4">Thioesterase</fullName>
    </submittedName>
</protein>
<feature type="domain" description="Thioesterase" evidence="3">
    <location>
        <begin position="13"/>
        <end position="88"/>
    </location>
</feature>
<dbReference type="InterPro" id="IPR006683">
    <property type="entry name" value="Thioestr_dom"/>
</dbReference>
<dbReference type="GO" id="GO:0047617">
    <property type="term" value="F:fatty acyl-CoA hydrolase activity"/>
    <property type="evidence" value="ECO:0007669"/>
    <property type="project" value="TreeGrafter"/>
</dbReference>
<name>A0A2I1N908_9BACT</name>
<accession>A0A2I1N908</accession>
<dbReference type="Gene3D" id="3.10.129.10">
    <property type="entry name" value="Hotdog Thioesterase"/>
    <property type="match status" value="1"/>
</dbReference>
<comment type="caution">
    <text evidence="4">The sequence shown here is derived from an EMBL/GenBank/DDBJ whole genome shotgun (WGS) entry which is preliminary data.</text>
</comment>
<dbReference type="PANTHER" id="PTHR31793:SF37">
    <property type="entry name" value="ACYL-COA THIOESTER HYDROLASE YBGC"/>
    <property type="match status" value="1"/>
</dbReference>
<reference evidence="4 5" key="1">
    <citation type="submission" date="2017-12" db="EMBL/GenBank/DDBJ databases">
        <title>Phylogenetic diversity of female urinary microbiome.</title>
        <authorList>
            <person name="Thomas-White K."/>
            <person name="Wolfe A.J."/>
        </authorList>
    </citation>
    <scope>NUCLEOTIDE SEQUENCE [LARGE SCALE GENOMIC DNA]</scope>
    <source>
        <strain evidence="4 5">UMB0112</strain>
    </source>
</reference>